<evidence type="ECO:0000313" key="2">
    <source>
        <dbReference type="Proteomes" id="UP000261031"/>
    </source>
</evidence>
<name>A0A3E5HJK6_BIFPS</name>
<accession>A0A3E5HJK6</accession>
<sequence>MYHNAFLVVMSCLKDMRKNKTNHVKHSEHSKIAATKKMDSREVADGCHSQYWANMLPMVL</sequence>
<protein>
    <submittedName>
        <fullName evidence="1">Uncharacterized protein</fullName>
    </submittedName>
</protein>
<comment type="caution">
    <text evidence="1">The sequence shown here is derived from an EMBL/GenBank/DDBJ whole genome shotgun (WGS) entry which is preliminary data.</text>
</comment>
<dbReference type="AlphaFoldDB" id="A0A3E5HJK6"/>
<organism evidence="1 2">
    <name type="scientific">Bifidobacterium pseudocatenulatum</name>
    <dbReference type="NCBI Taxonomy" id="28026"/>
    <lineage>
        <taxon>Bacteria</taxon>
        <taxon>Bacillati</taxon>
        <taxon>Actinomycetota</taxon>
        <taxon>Actinomycetes</taxon>
        <taxon>Bifidobacteriales</taxon>
        <taxon>Bifidobacteriaceae</taxon>
        <taxon>Bifidobacterium</taxon>
    </lineage>
</organism>
<proteinExistence type="predicted"/>
<reference evidence="1 2" key="1">
    <citation type="submission" date="2018-08" db="EMBL/GenBank/DDBJ databases">
        <title>A genome reference for cultivated species of the human gut microbiota.</title>
        <authorList>
            <person name="Zou Y."/>
            <person name="Xue W."/>
            <person name="Luo G."/>
        </authorList>
    </citation>
    <scope>NUCLEOTIDE SEQUENCE [LARGE SCALE GENOMIC DNA]</scope>
    <source>
        <strain evidence="1 2">OF05-12</strain>
    </source>
</reference>
<evidence type="ECO:0000313" key="1">
    <source>
        <dbReference type="EMBL" id="RGP01900.1"/>
    </source>
</evidence>
<dbReference type="Proteomes" id="UP000261031">
    <property type="component" value="Unassembled WGS sequence"/>
</dbReference>
<gene>
    <name evidence="1" type="ORF">DXA79_07620</name>
</gene>
<dbReference type="EMBL" id="QSWD01000005">
    <property type="protein sequence ID" value="RGP01900.1"/>
    <property type="molecule type" value="Genomic_DNA"/>
</dbReference>